<dbReference type="PRINTS" id="PR00253">
    <property type="entry name" value="GABAARECEPTR"/>
</dbReference>
<dbReference type="InterPro" id="IPR038050">
    <property type="entry name" value="Neuro_actylchol_rec"/>
</dbReference>
<dbReference type="Gene3D" id="1.20.58.390">
    <property type="entry name" value="Neurotransmitter-gated ion-channel transmembrane domain"/>
    <property type="match status" value="1"/>
</dbReference>
<evidence type="ECO:0000313" key="23">
    <source>
        <dbReference type="Proteomes" id="UP001159405"/>
    </source>
</evidence>
<evidence type="ECO:0000256" key="1">
    <source>
        <dbReference type="ARBA" id="ARBA00022448"/>
    </source>
</evidence>
<evidence type="ECO:0000313" key="22">
    <source>
        <dbReference type="EMBL" id="CAH3143615.1"/>
    </source>
</evidence>
<keyword evidence="8 18" id="KW-0472">Membrane</keyword>
<proteinExistence type="inferred from homology"/>
<keyword evidence="23" id="KW-1185">Reference proteome</keyword>
<keyword evidence="13" id="KW-0868">Chloride</keyword>
<evidence type="ECO:0000259" key="20">
    <source>
        <dbReference type="Pfam" id="PF02931"/>
    </source>
</evidence>
<keyword evidence="1 18" id="KW-0813">Transport</keyword>
<dbReference type="SUPFAM" id="SSF63712">
    <property type="entry name" value="Nicotinic receptor ligand binding domain-like"/>
    <property type="match status" value="1"/>
</dbReference>
<evidence type="ECO:0000259" key="21">
    <source>
        <dbReference type="Pfam" id="PF02932"/>
    </source>
</evidence>
<evidence type="ECO:0000256" key="5">
    <source>
        <dbReference type="ARBA" id="ARBA00022989"/>
    </source>
</evidence>
<gene>
    <name evidence="22" type="ORF">PLOB_00043528</name>
</gene>
<evidence type="ECO:0000256" key="15">
    <source>
        <dbReference type="ARBA" id="ARBA00023286"/>
    </source>
</evidence>
<evidence type="ECO:0000256" key="13">
    <source>
        <dbReference type="ARBA" id="ARBA00023214"/>
    </source>
</evidence>
<dbReference type="CDD" id="cd18990">
    <property type="entry name" value="LGIC_ECD_GABAAR"/>
    <property type="match status" value="1"/>
</dbReference>
<keyword evidence="14" id="KW-0628">Postsynaptic cell membrane</keyword>
<evidence type="ECO:0000256" key="12">
    <source>
        <dbReference type="ARBA" id="ARBA00023180"/>
    </source>
</evidence>
<dbReference type="InterPro" id="IPR018000">
    <property type="entry name" value="Neurotransmitter_ion_chnl_CS"/>
</dbReference>
<feature type="transmembrane region" description="Helical" evidence="18">
    <location>
        <begin position="284"/>
        <end position="307"/>
    </location>
</feature>
<keyword evidence="6" id="KW-0770">Synapse</keyword>
<dbReference type="InterPro" id="IPR001390">
    <property type="entry name" value="GABAAa_rcpt"/>
</dbReference>
<evidence type="ECO:0000256" key="2">
    <source>
        <dbReference type="ARBA" id="ARBA00022475"/>
    </source>
</evidence>
<evidence type="ECO:0000256" key="16">
    <source>
        <dbReference type="ARBA" id="ARBA00023303"/>
    </source>
</evidence>
<feature type="non-terminal residue" evidence="22">
    <location>
        <position position="1"/>
    </location>
</feature>
<keyword evidence="15" id="KW-1071">Ligand-gated ion channel</keyword>
<keyword evidence="4" id="KW-0732">Signal</keyword>
<evidence type="ECO:0000256" key="7">
    <source>
        <dbReference type="ARBA" id="ARBA00023065"/>
    </source>
</evidence>
<evidence type="ECO:0000256" key="18">
    <source>
        <dbReference type="RuleBase" id="RU000687"/>
    </source>
</evidence>
<feature type="transmembrane region" description="Helical" evidence="18">
    <location>
        <begin position="252"/>
        <end position="272"/>
    </location>
</feature>
<comment type="subcellular location">
    <subcellularLocation>
        <location evidence="17">Postsynaptic cell membrane</location>
        <topology evidence="17">Multi-pass membrane protein</topology>
    </subcellularLocation>
</comment>
<dbReference type="InterPro" id="IPR036719">
    <property type="entry name" value="Neuro-gated_channel_TM_sf"/>
</dbReference>
<dbReference type="InterPro" id="IPR036734">
    <property type="entry name" value="Neur_chan_lig-bd_sf"/>
</dbReference>
<dbReference type="EMBL" id="CALNXK010000071">
    <property type="protein sequence ID" value="CAH3143615.1"/>
    <property type="molecule type" value="Genomic_DNA"/>
</dbReference>
<keyword evidence="12" id="KW-0325">Glycoprotein</keyword>
<dbReference type="PROSITE" id="PS00236">
    <property type="entry name" value="NEUROTR_ION_CHANNEL"/>
    <property type="match status" value="1"/>
</dbReference>
<feature type="domain" description="Neurotransmitter-gated ion-channel ligand-binding" evidence="20">
    <location>
        <begin position="17"/>
        <end position="218"/>
    </location>
</feature>
<dbReference type="InterPro" id="IPR006202">
    <property type="entry name" value="Neur_chan_lig-bd"/>
</dbReference>
<name>A0ABN8PHE3_9CNID</name>
<evidence type="ECO:0000256" key="11">
    <source>
        <dbReference type="ARBA" id="ARBA00023173"/>
    </source>
</evidence>
<comment type="caution">
    <text evidence="22">The sequence shown here is derived from an EMBL/GenBank/DDBJ whole genome shotgun (WGS) entry which is preliminary data.</text>
</comment>
<evidence type="ECO:0000256" key="8">
    <source>
        <dbReference type="ARBA" id="ARBA00023136"/>
    </source>
</evidence>
<keyword evidence="9" id="KW-1015">Disulfide bond</keyword>
<evidence type="ECO:0000256" key="9">
    <source>
        <dbReference type="ARBA" id="ARBA00023157"/>
    </source>
</evidence>
<dbReference type="InterPro" id="IPR006029">
    <property type="entry name" value="Neurotrans-gated_channel_TM"/>
</dbReference>
<sequence>STGNHPRNWTANTSMSLVEYLNATKYDKTVRPKFGSGKPTEVFLDLYVETFGNIKEVNMEFPVFMYFRQMWYDKRISEYVNSSVSLQRDEIKSLWFPDTFCYNAKKSDLMLPDTEVHSVIRIDPDGLVFYSRSSQIVASCEMDLLDFPMDTQLCKLTFGSYGHPDSDILIIWRNSTVEIGNKEMAQFSVGDATLSTKTNQFVSGNFTSLTVTFPFKRRMGYYIIQVYIPCVFLVMLSWIVFWMRPDDSASRLTVGITTILTIVFLLGYTNGMLPKVSYVKGMDWYLMVCFTIIFLSLLECIVVDRLWRASSEKHPTKKGLQKRNSPVRRAGPPYRRQGSTKNRHGLNFRYVSGVQILRSKKTDTATQTTNSGDFWNVDDHEQACDITQEKYKHLSLDQMERPLPMETLIESDQESMHYDTVVRCFVKRNSCPMEPSAKVDKASRVLFPLTFLVYNIAYWLTYYYEIRILSKRI</sequence>
<dbReference type="NCBIfam" id="TIGR00860">
    <property type="entry name" value="LIC"/>
    <property type="match status" value="1"/>
</dbReference>
<evidence type="ECO:0000256" key="3">
    <source>
        <dbReference type="ARBA" id="ARBA00022692"/>
    </source>
</evidence>
<evidence type="ECO:0000256" key="19">
    <source>
        <dbReference type="SAM" id="MobiDB-lite"/>
    </source>
</evidence>
<protein>
    <submittedName>
        <fullName evidence="22">Uncharacterized protein</fullName>
    </submittedName>
</protein>
<dbReference type="InterPro" id="IPR006201">
    <property type="entry name" value="Neur_channel"/>
</dbReference>
<dbReference type="InterPro" id="IPR006028">
    <property type="entry name" value="GABAA/Glycine_rcpt"/>
</dbReference>
<dbReference type="Pfam" id="PF02932">
    <property type="entry name" value="Neur_chan_memb"/>
    <property type="match status" value="1"/>
</dbReference>
<evidence type="ECO:0000256" key="14">
    <source>
        <dbReference type="ARBA" id="ARBA00023257"/>
    </source>
</evidence>
<feature type="region of interest" description="Disordered" evidence="19">
    <location>
        <begin position="314"/>
        <end position="341"/>
    </location>
</feature>
<keyword evidence="5 18" id="KW-1133">Transmembrane helix</keyword>
<keyword evidence="7 18" id="KW-0406">Ion transport</keyword>
<dbReference type="PANTHER" id="PTHR18945">
    <property type="entry name" value="NEUROTRANSMITTER GATED ION CHANNEL"/>
    <property type="match status" value="1"/>
</dbReference>
<feature type="transmembrane region" description="Helical" evidence="18">
    <location>
        <begin position="445"/>
        <end position="464"/>
    </location>
</feature>
<dbReference type="Gene3D" id="2.70.170.10">
    <property type="entry name" value="Neurotransmitter-gated ion-channel ligand-binding domain"/>
    <property type="match status" value="1"/>
</dbReference>
<dbReference type="SUPFAM" id="SSF90112">
    <property type="entry name" value="Neurotransmitter-gated ion-channel transmembrane pore"/>
    <property type="match status" value="1"/>
</dbReference>
<keyword evidence="3 18" id="KW-0812">Transmembrane</keyword>
<reference evidence="22 23" key="1">
    <citation type="submission" date="2022-05" db="EMBL/GenBank/DDBJ databases">
        <authorList>
            <consortium name="Genoscope - CEA"/>
            <person name="William W."/>
        </authorList>
    </citation>
    <scope>NUCLEOTIDE SEQUENCE [LARGE SCALE GENOMIC DNA]</scope>
</reference>
<keyword evidence="16 18" id="KW-0407">Ion channel</keyword>
<evidence type="ECO:0000256" key="4">
    <source>
        <dbReference type="ARBA" id="ARBA00022729"/>
    </source>
</evidence>
<evidence type="ECO:0000256" key="6">
    <source>
        <dbReference type="ARBA" id="ARBA00023018"/>
    </source>
</evidence>
<dbReference type="PRINTS" id="PR00252">
    <property type="entry name" value="NRIONCHANNEL"/>
</dbReference>
<feature type="transmembrane region" description="Helical" evidence="18">
    <location>
        <begin position="219"/>
        <end position="240"/>
    </location>
</feature>
<keyword evidence="2" id="KW-1003">Cell membrane</keyword>
<keyword evidence="10" id="KW-0675">Receptor</keyword>
<accession>A0ABN8PHE3</accession>
<comment type="similarity">
    <text evidence="18">Belongs to the ligand-gated ion channel (TC 1.A.9) family.</text>
</comment>
<dbReference type="PRINTS" id="PR01079">
    <property type="entry name" value="GABAARALPHA"/>
</dbReference>
<organism evidence="22 23">
    <name type="scientific">Porites lobata</name>
    <dbReference type="NCBI Taxonomy" id="104759"/>
    <lineage>
        <taxon>Eukaryota</taxon>
        <taxon>Metazoa</taxon>
        <taxon>Cnidaria</taxon>
        <taxon>Anthozoa</taxon>
        <taxon>Hexacorallia</taxon>
        <taxon>Scleractinia</taxon>
        <taxon>Fungiina</taxon>
        <taxon>Poritidae</taxon>
        <taxon>Porites</taxon>
    </lineage>
</organism>
<evidence type="ECO:0000256" key="17">
    <source>
        <dbReference type="ARBA" id="ARBA00034104"/>
    </source>
</evidence>
<dbReference type="Pfam" id="PF02931">
    <property type="entry name" value="Neur_chan_LBD"/>
    <property type="match status" value="1"/>
</dbReference>
<dbReference type="Proteomes" id="UP001159405">
    <property type="component" value="Unassembled WGS sequence"/>
</dbReference>
<keyword evidence="11" id="KW-0869">Chloride channel</keyword>
<feature type="domain" description="Neurotransmitter-gated ion-channel transmembrane" evidence="21">
    <location>
        <begin position="226"/>
        <end position="459"/>
    </location>
</feature>
<dbReference type="CDD" id="cd19049">
    <property type="entry name" value="LGIC_TM_anion"/>
    <property type="match status" value="1"/>
</dbReference>
<evidence type="ECO:0000256" key="10">
    <source>
        <dbReference type="ARBA" id="ARBA00023170"/>
    </source>
</evidence>